<name>A0A177HSM2_9ACTN</name>
<organism evidence="1 2">
    <name type="scientific">Streptomyces jeddahensis</name>
    <dbReference type="NCBI Taxonomy" id="1716141"/>
    <lineage>
        <taxon>Bacteria</taxon>
        <taxon>Bacillati</taxon>
        <taxon>Actinomycetota</taxon>
        <taxon>Actinomycetes</taxon>
        <taxon>Kitasatosporales</taxon>
        <taxon>Streptomycetaceae</taxon>
        <taxon>Streptomyces</taxon>
    </lineage>
</organism>
<gene>
    <name evidence="1" type="ORF">STSP_34830</name>
</gene>
<proteinExistence type="predicted"/>
<dbReference type="AlphaFoldDB" id="A0A177HSM2"/>
<evidence type="ECO:0000313" key="2">
    <source>
        <dbReference type="Proteomes" id="UP000077381"/>
    </source>
</evidence>
<sequence>MARVNAALAVIVLVFAAVVAFCTVVETGMNWKYDKVYKDLGRLSDVIATADDDIWVVGNATSTVSYAGDETADDGFLLHYDGTRWQRRPMPEAFGDSVYEARFDAMGSRGFLLTASLKSLETPRMARWDGTRWTAVPEIPDTGRVVDVRAFAADDIWAVAGTSRVWHWDGTRWTATDLPATVSALDGVAPDDLWAVGHQGSGESEESGHETIQPAAVHWDGRSWTPTRTPEYRFPDPVPAEPEAFLSTVRALAGDDVRAYGSHTFNHGEQDDEPLDEAIRLRWDGTRWTKQPSVEDDCATRVPVAVDGERGVFLNGNRYLTADGDCERIKRPRLPSTDGIRSSSRQQLWLNGIAPIPGTDEVLGVGYVGVSQAGNPTSRSVIVRLTR</sequence>
<dbReference type="EMBL" id="LOHS01000081">
    <property type="protein sequence ID" value="OAH13158.1"/>
    <property type="molecule type" value="Genomic_DNA"/>
</dbReference>
<protein>
    <submittedName>
        <fullName evidence="1">Uncharacterized protein</fullName>
    </submittedName>
</protein>
<accession>A0A177HSM2</accession>
<keyword evidence="2" id="KW-1185">Reference proteome</keyword>
<reference evidence="1 2" key="1">
    <citation type="submission" date="2015-12" db="EMBL/GenBank/DDBJ databases">
        <title>Genome sequence of Streptomyces sp. G25.</title>
        <authorList>
            <person name="Poehlein A."/>
            <person name="Roettig A."/>
            <person name="Hiessl S."/>
            <person name="Hauschild P."/>
            <person name="Schauer J."/>
            <person name="Madkour M.H."/>
            <person name="Al-Ansari A.M."/>
            <person name="Almakishah N.H."/>
            <person name="Steinbuechel A."/>
            <person name="Daniel R."/>
        </authorList>
    </citation>
    <scope>NUCLEOTIDE SEQUENCE [LARGE SCALE GENOMIC DNA]</scope>
    <source>
        <strain evidence="2">G25(2015)</strain>
    </source>
</reference>
<dbReference type="PATRIC" id="fig|1716141.3.peg.3659"/>
<dbReference type="RefSeq" id="WP_067278401.1">
    <property type="nucleotide sequence ID" value="NZ_LOHS01000081.1"/>
</dbReference>
<evidence type="ECO:0000313" key="1">
    <source>
        <dbReference type="EMBL" id="OAH13158.1"/>
    </source>
</evidence>
<dbReference type="OrthoDB" id="3454650at2"/>
<comment type="caution">
    <text evidence="1">The sequence shown here is derived from an EMBL/GenBank/DDBJ whole genome shotgun (WGS) entry which is preliminary data.</text>
</comment>
<dbReference type="STRING" id="1716141.STSP_34830"/>
<dbReference type="Proteomes" id="UP000077381">
    <property type="component" value="Unassembled WGS sequence"/>
</dbReference>